<evidence type="ECO:0000256" key="2">
    <source>
        <dbReference type="ARBA" id="ARBA00022448"/>
    </source>
</evidence>
<dbReference type="PROSITE" id="PS50893">
    <property type="entry name" value="ABC_TRANSPORTER_2"/>
    <property type="match status" value="1"/>
</dbReference>
<organism evidence="6 7">
    <name type="scientific">Aureimonas altamirensis</name>
    <dbReference type="NCBI Taxonomy" id="370622"/>
    <lineage>
        <taxon>Bacteria</taxon>
        <taxon>Pseudomonadati</taxon>
        <taxon>Pseudomonadota</taxon>
        <taxon>Alphaproteobacteria</taxon>
        <taxon>Hyphomicrobiales</taxon>
        <taxon>Aurantimonadaceae</taxon>
        <taxon>Aureimonas</taxon>
    </lineage>
</organism>
<dbReference type="STRING" id="370622.LA66_10660"/>
<dbReference type="RefSeq" id="WP_039192305.1">
    <property type="nucleotide sequence ID" value="NZ_JRFJ01000002.1"/>
</dbReference>
<proteinExistence type="inferred from homology"/>
<dbReference type="GO" id="GO:0005524">
    <property type="term" value="F:ATP binding"/>
    <property type="evidence" value="ECO:0007669"/>
    <property type="project" value="UniProtKB-KW"/>
</dbReference>
<dbReference type="GO" id="GO:0016887">
    <property type="term" value="F:ATP hydrolysis activity"/>
    <property type="evidence" value="ECO:0007669"/>
    <property type="project" value="InterPro"/>
</dbReference>
<evidence type="ECO:0000256" key="3">
    <source>
        <dbReference type="ARBA" id="ARBA00022741"/>
    </source>
</evidence>
<keyword evidence="2" id="KW-0813">Transport</keyword>
<gene>
    <name evidence="6" type="ORF">LA66_10660</name>
</gene>
<dbReference type="SUPFAM" id="SSF52540">
    <property type="entry name" value="P-loop containing nucleoside triphosphate hydrolases"/>
    <property type="match status" value="1"/>
</dbReference>
<evidence type="ECO:0000313" key="7">
    <source>
        <dbReference type="Proteomes" id="UP000030826"/>
    </source>
</evidence>
<sequence>MIVFDNVTLTRGGATVLSRVSLRLTERRIGIVGANGSGKSSLCRLINGLLLPTTGQVRVFDLDTRADAKAIRREVGFVFQNPDNQIVYPTVGEDLAFGLKNRGILKAEMQPRIAAALAERGLGGFEDRLVHELSGGQRQLVALAGVLVLRPRILVLDEPTTLLDLRNTRMLMRALDTVPAQVVMATHDLSLLSGFDRVICFDGGGVVQDGRPDAVLAAYRDMQA</sequence>
<dbReference type="PANTHER" id="PTHR43553:SF24">
    <property type="entry name" value="ENERGY-COUPLING FACTOR TRANSPORTER ATP-BINDING PROTEIN ECFA1"/>
    <property type="match status" value="1"/>
</dbReference>
<evidence type="ECO:0000259" key="5">
    <source>
        <dbReference type="PROSITE" id="PS50893"/>
    </source>
</evidence>
<dbReference type="PANTHER" id="PTHR43553">
    <property type="entry name" value="HEAVY METAL TRANSPORTER"/>
    <property type="match status" value="1"/>
</dbReference>
<dbReference type="InterPro" id="IPR027417">
    <property type="entry name" value="P-loop_NTPase"/>
</dbReference>
<dbReference type="CDD" id="cd03225">
    <property type="entry name" value="ABC_cobalt_CbiO_domain1"/>
    <property type="match status" value="1"/>
</dbReference>
<comment type="caution">
    <text evidence="6">The sequence shown here is derived from an EMBL/GenBank/DDBJ whole genome shotgun (WGS) entry which is preliminary data.</text>
</comment>
<accession>A0A0B1Q7V8</accession>
<keyword evidence="3" id="KW-0547">Nucleotide-binding</keyword>
<keyword evidence="4 6" id="KW-0067">ATP-binding</keyword>
<dbReference type="AlphaFoldDB" id="A0A0B1Q7V8"/>
<protein>
    <submittedName>
        <fullName evidence="6">Cobalt ABC transporter ATP-binding protein</fullName>
    </submittedName>
</protein>
<dbReference type="InterPro" id="IPR050095">
    <property type="entry name" value="ECF_ABC_transporter_ATP-bd"/>
</dbReference>
<dbReference type="InterPro" id="IPR003439">
    <property type="entry name" value="ABC_transporter-like_ATP-bd"/>
</dbReference>
<dbReference type="PROSITE" id="PS00211">
    <property type="entry name" value="ABC_TRANSPORTER_1"/>
    <property type="match status" value="1"/>
</dbReference>
<evidence type="ECO:0000256" key="1">
    <source>
        <dbReference type="ARBA" id="ARBA00005417"/>
    </source>
</evidence>
<evidence type="ECO:0000313" key="6">
    <source>
        <dbReference type="EMBL" id="KHJ54992.1"/>
    </source>
</evidence>
<dbReference type="Gene3D" id="3.40.50.300">
    <property type="entry name" value="P-loop containing nucleotide triphosphate hydrolases"/>
    <property type="match status" value="1"/>
</dbReference>
<dbReference type="SMART" id="SM00382">
    <property type="entry name" value="AAA"/>
    <property type="match status" value="1"/>
</dbReference>
<dbReference type="InterPro" id="IPR017871">
    <property type="entry name" value="ABC_transporter-like_CS"/>
</dbReference>
<dbReference type="GO" id="GO:0043190">
    <property type="term" value="C:ATP-binding cassette (ABC) transporter complex"/>
    <property type="evidence" value="ECO:0007669"/>
    <property type="project" value="TreeGrafter"/>
</dbReference>
<dbReference type="Proteomes" id="UP000030826">
    <property type="component" value="Unassembled WGS sequence"/>
</dbReference>
<comment type="similarity">
    <text evidence="1">Belongs to the ABC transporter superfamily.</text>
</comment>
<name>A0A0B1Q7V8_9HYPH</name>
<feature type="domain" description="ABC transporter" evidence="5">
    <location>
        <begin position="2"/>
        <end position="224"/>
    </location>
</feature>
<dbReference type="InterPro" id="IPR015856">
    <property type="entry name" value="ABC_transpr_CbiO/EcfA_su"/>
</dbReference>
<dbReference type="Pfam" id="PF00005">
    <property type="entry name" value="ABC_tran"/>
    <property type="match status" value="1"/>
</dbReference>
<dbReference type="EMBL" id="JRFJ01000002">
    <property type="protein sequence ID" value="KHJ54992.1"/>
    <property type="molecule type" value="Genomic_DNA"/>
</dbReference>
<dbReference type="InterPro" id="IPR003593">
    <property type="entry name" value="AAA+_ATPase"/>
</dbReference>
<dbReference type="GO" id="GO:0042626">
    <property type="term" value="F:ATPase-coupled transmembrane transporter activity"/>
    <property type="evidence" value="ECO:0007669"/>
    <property type="project" value="TreeGrafter"/>
</dbReference>
<evidence type="ECO:0000256" key="4">
    <source>
        <dbReference type="ARBA" id="ARBA00022840"/>
    </source>
</evidence>
<reference evidence="6 7" key="1">
    <citation type="submission" date="2014-09" db="EMBL/GenBank/DDBJ databases">
        <title>Isolation and characterization of Aurantimonas altamirensis ON-56566 from clinical sample following a dog bite.</title>
        <authorList>
            <person name="Eshaghi A."/>
            <person name="Li A."/>
            <person name="Shahinas D."/>
            <person name="Bahn P."/>
            <person name="Kus J.V."/>
            <person name="Patel S.N."/>
        </authorList>
    </citation>
    <scope>NUCLEOTIDE SEQUENCE [LARGE SCALE GENOMIC DNA]</scope>
    <source>
        <strain evidence="6 7">ON-56566</strain>
    </source>
</reference>
<dbReference type="OrthoDB" id="9782163at2"/>